<evidence type="ECO:0000256" key="1">
    <source>
        <dbReference type="SAM" id="Phobius"/>
    </source>
</evidence>
<protein>
    <submittedName>
        <fullName evidence="2">Uncharacterized protein</fullName>
    </submittedName>
</protein>
<feature type="transmembrane region" description="Helical" evidence="1">
    <location>
        <begin position="12"/>
        <end position="29"/>
    </location>
</feature>
<dbReference type="EMBL" id="WNHU01000009">
    <property type="protein sequence ID" value="MTV42623.1"/>
    <property type="molecule type" value="Genomic_DNA"/>
</dbReference>
<keyword evidence="1" id="KW-1133">Transmembrane helix</keyword>
<sequence>MRLGGSLGQRRENEIFFGLLAILFIKPIIGIVKFFWMIISFAVQLLFYKILFKILDWLFKLI</sequence>
<gene>
    <name evidence="2" type="ORF">GM545_02985</name>
</gene>
<evidence type="ECO:0000313" key="3">
    <source>
        <dbReference type="Proteomes" id="UP000467349"/>
    </source>
</evidence>
<name>A0A559BX85_STREE</name>
<accession>A0A559BX85</accession>
<dbReference type="Proteomes" id="UP000467349">
    <property type="component" value="Unassembled WGS sequence"/>
</dbReference>
<comment type="caution">
    <text evidence="2">The sequence shown here is derived from an EMBL/GenBank/DDBJ whole genome shotgun (WGS) entry which is preliminary data.</text>
</comment>
<proteinExistence type="predicted"/>
<dbReference type="AlphaFoldDB" id="A0A559BX85"/>
<keyword evidence="1" id="KW-0812">Transmembrane</keyword>
<keyword evidence="1" id="KW-0472">Membrane</keyword>
<evidence type="ECO:0000313" key="2">
    <source>
        <dbReference type="EMBL" id="MTV42623.1"/>
    </source>
</evidence>
<organism evidence="2 3">
    <name type="scientific">Streptococcus pneumoniae</name>
    <dbReference type="NCBI Taxonomy" id="1313"/>
    <lineage>
        <taxon>Bacteria</taxon>
        <taxon>Bacillati</taxon>
        <taxon>Bacillota</taxon>
        <taxon>Bacilli</taxon>
        <taxon>Lactobacillales</taxon>
        <taxon>Streptococcaceae</taxon>
        <taxon>Streptococcus</taxon>
    </lineage>
</organism>
<reference evidence="2 3" key="1">
    <citation type="submission" date="2019-11" db="EMBL/GenBank/DDBJ databases">
        <title>Growth characteristics of pneumococcus vary with the chemical composition of the capsule and with environmental conditions.</title>
        <authorList>
            <person name="Tothpal A."/>
            <person name="Desobry K."/>
            <person name="Joshi S."/>
            <person name="Wyllie A.L."/>
            <person name="Weinberger D.M."/>
        </authorList>
    </citation>
    <scope>NUCLEOTIDE SEQUENCE [LARGE SCALE GENOMIC DNA]</scope>
    <source>
        <strain evidence="3">pnumococcus09N</strain>
    </source>
</reference>